<dbReference type="Gene3D" id="3.90.1150.10">
    <property type="entry name" value="Aspartate Aminotransferase, domain 1"/>
    <property type="match status" value="1"/>
</dbReference>
<dbReference type="AlphaFoldDB" id="A0AAV2VV85"/>
<keyword evidence="7" id="KW-0808">Transferase</keyword>
<evidence type="ECO:0000256" key="4">
    <source>
        <dbReference type="ARBA" id="ARBA00023239"/>
    </source>
</evidence>
<evidence type="ECO:0000313" key="8">
    <source>
        <dbReference type="Proteomes" id="UP000018211"/>
    </source>
</evidence>
<dbReference type="GO" id="GO:0047804">
    <property type="term" value="F:cysteine-S-conjugate beta-lyase activity"/>
    <property type="evidence" value="ECO:0007669"/>
    <property type="project" value="UniProtKB-EC"/>
</dbReference>
<dbReference type="GO" id="GO:0030170">
    <property type="term" value="F:pyridoxal phosphate binding"/>
    <property type="evidence" value="ECO:0007669"/>
    <property type="project" value="InterPro"/>
</dbReference>
<dbReference type="Proteomes" id="UP000018211">
    <property type="component" value="Unassembled WGS sequence"/>
</dbReference>
<comment type="cofactor">
    <cofactor evidence="1">
        <name>pyridoxal 5'-phosphate</name>
        <dbReference type="ChEBI" id="CHEBI:597326"/>
    </cofactor>
</comment>
<dbReference type="InterPro" id="IPR015421">
    <property type="entry name" value="PyrdxlP-dep_Trfase_major"/>
</dbReference>
<dbReference type="InterPro" id="IPR015422">
    <property type="entry name" value="PyrdxlP-dep_Trfase_small"/>
</dbReference>
<dbReference type="InterPro" id="IPR027619">
    <property type="entry name" value="C-S_lyase_PatB-like"/>
</dbReference>
<dbReference type="InterPro" id="IPR051798">
    <property type="entry name" value="Class-II_PLP-Dep_Aminotrans"/>
</dbReference>
<evidence type="ECO:0000256" key="1">
    <source>
        <dbReference type="ARBA" id="ARBA00001933"/>
    </source>
</evidence>
<evidence type="ECO:0000259" key="6">
    <source>
        <dbReference type="Pfam" id="PF00155"/>
    </source>
</evidence>
<dbReference type="PANTHER" id="PTHR43525:SF1">
    <property type="entry name" value="PROTEIN MALY"/>
    <property type="match status" value="1"/>
</dbReference>
<proteinExistence type="inferred from homology"/>
<evidence type="ECO:0000256" key="3">
    <source>
        <dbReference type="ARBA" id="ARBA00022898"/>
    </source>
</evidence>
<dbReference type="GO" id="GO:0008483">
    <property type="term" value="F:transaminase activity"/>
    <property type="evidence" value="ECO:0007669"/>
    <property type="project" value="UniProtKB-KW"/>
</dbReference>
<dbReference type="Gene3D" id="3.40.640.10">
    <property type="entry name" value="Type I PLP-dependent aspartate aminotransferase-like (Major domain)"/>
    <property type="match status" value="1"/>
</dbReference>
<organism evidence="7 8">
    <name type="scientific">Vibrio nigripulchritudo SOn1</name>
    <dbReference type="NCBI Taxonomy" id="1238450"/>
    <lineage>
        <taxon>Bacteria</taxon>
        <taxon>Pseudomonadati</taxon>
        <taxon>Pseudomonadota</taxon>
        <taxon>Gammaproteobacteria</taxon>
        <taxon>Vibrionales</taxon>
        <taxon>Vibrionaceae</taxon>
        <taxon>Vibrio</taxon>
    </lineage>
</organism>
<dbReference type="SUPFAM" id="SSF53383">
    <property type="entry name" value="PLP-dependent transferases"/>
    <property type="match status" value="1"/>
</dbReference>
<dbReference type="InterPro" id="IPR015424">
    <property type="entry name" value="PyrdxlP-dep_Trfase"/>
</dbReference>
<keyword evidence="4" id="KW-0456">Lyase</keyword>
<evidence type="ECO:0000313" key="7">
    <source>
        <dbReference type="EMBL" id="CCO48303.1"/>
    </source>
</evidence>
<evidence type="ECO:0000256" key="2">
    <source>
        <dbReference type="ARBA" id="ARBA00012224"/>
    </source>
</evidence>
<evidence type="ECO:0000256" key="5">
    <source>
        <dbReference type="ARBA" id="ARBA00037974"/>
    </source>
</evidence>
<feature type="domain" description="Aminotransferase class I/classII large" evidence="6">
    <location>
        <begin position="36"/>
        <end position="384"/>
    </location>
</feature>
<dbReference type="EC" id="4.4.1.13" evidence="2"/>
<dbReference type="RefSeq" id="WP_022612827.1">
    <property type="nucleotide sequence ID" value="NZ_LK391965.1"/>
</dbReference>
<name>A0AAV2VV85_9VIBR</name>
<dbReference type="NCBIfam" id="TIGR04350">
    <property type="entry name" value="C_S_lyase_PatB"/>
    <property type="match status" value="1"/>
</dbReference>
<dbReference type="InterPro" id="IPR004839">
    <property type="entry name" value="Aminotransferase_I/II_large"/>
</dbReference>
<sequence length="391" mass="44194">MSSLFDQQHQRIGTGAIKWDANLQKFGVNDENAIPMWVSDYDFAIPPTVASALQQRVEHGVFGYTQIPSSYFATIKEWYASQHELELNMDWISPISGVMPGVALVIELITEASDKIAVQSPGYGKFNFAIQMAGREVEEVRLKHNVGKYDLDLEALEQSFRNGCKAFILCNPHNPVGRIWTEQEVRSIASLCHQYGVWLISDEIWIDLALPYQRCWSALNLEEYFHSKLIVASAATKTFGLASLRIANMMIPNPQVRAAFEKMKATRFLDLFDAMAITATQSAYSTGLDWLEELKAYIQGNFDYLDRFLKEHLPQLQMMTPQSGYLAWIDCRNLNLSDDELRNRFIEIGVLPSVGTEFGEGGSGYVRLNLGCPRDRVKQACERLTQLIGPS</sequence>
<gene>
    <name evidence="7" type="ORF">VIBNISOn1_490002</name>
</gene>
<comment type="caution">
    <text evidence="7">The sequence shown here is derived from an EMBL/GenBank/DDBJ whole genome shotgun (WGS) entry which is preliminary data.</text>
</comment>
<dbReference type="PANTHER" id="PTHR43525">
    <property type="entry name" value="PROTEIN MALY"/>
    <property type="match status" value="1"/>
</dbReference>
<dbReference type="CDD" id="cd00609">
    <property type="entry name" value="AAT_like"/>
    <property type="match status" value="1"/>
</dbReference>
<protein>
    <recommendedName>
        <fullName evidence="2">cysteine-S-conjugate beta-lyase</fullName>
        <ecNumber evidence="2">4.4.1.13</ecNumber>
    </recommendedName>
</protein>
<accession>A0AAV2VV85</accession>
<comment type="similarity">
    <text evidence="5">Belongs to the class-II pyridoxal-phosphate-dependent aminotransferase family. MalY/PatB cystathionine beta-lyase subfamily.</text>
</comment>
<dbReference type="EMBL" id="CAOF01000141">
    <property type="protein sequence ID" value="CCO48303.1"/>
    <property type="molecule type" value="Genomic_DNA"/>
</dbReference>
<dbReference type="Pfam" id="PF00155">
    <property type="entry name" value="Aminotran_1_2"/>
    <property type="match status" value="1"/>
</dbReference>
<reference evidence="7 8" key="1">
    <citation type="journal article" date="2013" name="ISME J.">
        <title>Comparative genomics of pathogenic lineages of Vibrio nigripulchritudo identifies virulence-associated traits.</title>
        <authorList>
            <person name="Goudenege D."/>
            <person name="Labreuche Y."/>
            <person name="Krin E."/>
            <person name="Ansquer D."/>
            <person name="Mangenot S."/>
            <person name="Calteau A."/>
            <person name="Medigue C."/>
            <person name="Mazel D."/>
            <person name="Polz M.F."/>
            <person name="Le Roux F."/>
        </authorList>
    </citation>
    <scope>NUCLEOTIDE SEQUENCE [LARGE SCALE GENOMIC DNA]</scope>
    <source>
        <strain evidence="7 8">SOn1</strain>
    </source>
</reference>
<keyword evidence="3" id="KW-0663">Pyridoxal phosphate</keyword>
<keyword evidence="7" id="KW-0032">Aminotransferase</keyword>